<dbReference type="InterPro" id="IPR008928">
    <property type="entry name" value="6-hairpin_glycosidase_sf"/>
</dbReference>
<dbReference type="InterPro" id="IPR013783">
    <property type="entry name" value="Ig-like_fold"/>
</dbReference>
<feature type="domain" description="Glycoside hydrolase family 9" evidence="8">
    <location>
        <begin position="123"/>
        <end position="575"/>
    </location>
</feature>
<dbReference type="Gene3D" id="2.60.40.10">
    <property type="entry name" value="Immunoglobulins"/>
    <property type="match status" value="1"/>
</dbReference>
<comment type="similarity">
    <text evidence="1 6 7">Belongs to the glycosyl hydrolase 9 (cellulase E) family.</text>
</comment>
<keyword evidence="5 6" id="KW-0624">Polysaccharide degradation</keyword>
<comment type="caution">
    <text evidence="10">The sequence shown here is derived from an EMBL/GenBank/DDBJ whole genome shotgun (WGS) entry which is preliminary data.</text>
</comment>
<evidence type="ECO:0000256" key="6">
    <source>
        <dbReference type="PROSITE-ProRule" id="PRU10059"/>
    </source>
</evidence>
<gene>
    <name evidence="10" type="ORF">ACFSDX_22145</name>
</gene>
<sequence>MLTNALRSALAAGILLGAAAPLAQAQQPAATIHLNQVGFYPAAPKVAVVVGAAGGRFSLMAPGSTKPIFTGDLGAARYDSLAQQTVRLADFSACQTVGTFVLAVPSVGSSYPFQIKPRVHEAVAQAALKGFYYQRASTALPPAYAGAWARPAGHPDTRVLVHASAATAQRPAGTVLASPRGWYDAGDYNKYVVNSGITLGTLFSLYEDFPAYCGQLKSNIPESTNALPDVLDESLWNLRWLLTMQDPTDGGVYHKLTNASFDGMVMPDACATPRYVVQKSTAAALDFAAVLAQASRVLRPFGRALPGLADSCLRASTQAWGWARQHPATYYQQDELNKQFQPAIQTGAYGDEDVRDEWAWAATELYVTTKDEQYWEAGQLLATTTLPVANWGQVRPLAYYTLLRFSSTLTPAGRRALPQVQQRVQALADSLQAGHATRAYGTVMGHRARDYNWGSSAEAANQGIALIQAYRLSGERPYLLAALTNLDYLLGRNATGYSFVTGSGSCAPQHPHHRPSEADGIAAPVPGLLVGGPNPGRQDKCAYPSSLPPLAYSDTVCSYASNEIAINWQAPLVYLAAALEALQPQVSYLPTPRQGVK</sequence>
<comment type="catalytic activity">
    <reaction evidence="7">
        <text>Endohydrolysis of (1-&gt;4)-beta-D-glucosidic linkages in cellulose, lichenin and cereal beta-D-glucans.</text>
        <dbReference type="EC" id="3.2.1.4"/>
    </reaction>
</comment>
<feature type="active site" evidence="6">
    <location>
        <position position="512"/>
    </location>
</feature>
<dbReference type="Pfam" id="PF02927">
    <property type="entry name" value="CelD_N"/>
    <property type="match status" value="1"/>
</dbReference>
<keyword evidence="4 6" id="KW-0326">Glycosidase</keyword>
<evidence type="ECO:0000256" key="4">
    <source>
        <dbReference type="ARBA" id="ARBA00023295"/>
    </source>
</evidence>
<evidence type="ECO:0000313" key="11">
    <source>
        <dbReference type="Proteomes" id="UP001597197"/>
    </source>
</evidence>
<dbReference type="Proteomes" id="UP001597197">
    <property type="component" value="Unassembled WGS sequence"/>
</dbReference>
<name>A0ABW4R0Q1_9BACT</name>
<dbReference type="EC" id="3.2.1.4" evidence="7"/>
<proteinExistence type="inferred from homology"/>
<evidence type="ECO:0000256" key="7">
    <source>
        <dbReference type="RuleBase" id="RU361166"/>
    </source>
</evidence>
<dbReference type="InterPro" id="IPR014756">
    <property type="entry name" value="Ig_E-set"/>
</dbReference>
<dbReference type="RefSeq" id="WP_382317569.1">
    <property type="nucleotide sequence ID" value="NZ_JBHUFD010000018.1"/>
</dbReference>
<dbReference type="Pfam" id="PF00759">
    <property type="entry name" value="Glyco_hydro_9"/>
    <property type="match status" value="1"/>
</dbReference>
<dbReference type="InterPro" id="IPR001701">
    <property type="entry name" value="Glyco_hydro_9"/>
</dbReference>
<dbReference type="SUPFAM" id="SSF81296">
    <property type="entry name" value="E set domains"/>
    <property type="match status" value="1"/>
</dbReference>
<evidence type="ECO:0000313" key="10">
    <source>
        <dbReference type="EMBL" id="MFD1875151.1"/>
    </source>
</evidence>
<keyword evidence="7" id="KW-0732">Signal</keyword>
<evidence type="ECO:0000256" key="3">
    <source>
        <dbReference type="ARBA" id="ARBA00023277"/>
    </source>
</evidence>
<dbReference type="SUPFAM" id="SSF48208">
    <property type="entry name" value="Six-hairpin glycosidases"/>
    <property type="match status" value="1"/>
</dbReference>
<keyword evidence="11" id="KW-1185">Reference proteome</keyword>
<keyword evidence="3 6" id="KW-0119">Carbohydrate metabolism</keyword>
<dbReference type="CDD" id="cd02850">
    <property type="entry name" value="E_set_Cellulase_N"/>
    <property type="match status" value="1"/>
</dbReference>
<dbReference type="PROSITE" id="PS00592">
    <property type="entry name" value="GH9_2"/>
    <property type="match status" value="1"/>
</dbReference>
<evidence type="ECO:0000256" key="5">
    <source>
        <dbReference type="ARBA" id="ARBA00023326"/>
    </source>
</evidence>
<dbReference type="InterPro" id="IPR004197">
    <property type="entry name" value="Cellulase_Ig-like"/>
</dbReference>
<dbReference type="InterPro" id="IPR018221">
    <property type="entry name" value="Glyco_hydro_9_His_AS"/>
</dbReference>
<feature type="domain" description="Cellulase Ig-like" evidence="9">
    <location>
        <begin position="28"/>
        <end position="109"/>
    </location>
</feature>
<reference evidence="11" key="1">
    <citation type="journal article" date="2019" name="Int. J. Syst. Evol. Microbiol.">
        <title>The Global Catalogue of Microorganisms (GCM) 10K type strain sequencing project: providing services to taxonomists for standard genome sequencing and annotation.</title>
        <authorList>
            <consortium name="The Broad Institute Genomics Platform"/>
            <consortium name="The Broad Institute Genome Sequencing Center for Infectious Disease"/>
            <person name="Wu L."/>
            <person name="Ma J."/>
        </authorList>
    </citation>
    <scope>NUCLEOTIDE SEQUENCE [LARGE SCALE GENOMIC DNA]</scope>
    <source>
        <strain evidence="11">CGMCC 1.15795</strain>
    </source>
</reference>
<dbReference type="InterPro" id="IPR012341">
    <property type="entry name" value="6hp_glycosidase-like_sf"/>
</dbReference>
<keyword evidence="7" id="KW-0136">Cellulose degradation</keyword>
<evidence type="ECO:0000256" key="2">
    <source>
        <dbReference type="ARBA" id="ARBA00022801"/>
    </source>
</evidence>
<protein>
    <recommendedName>
        <fullName evidence="7">Endoglucanase</fullName>
        <ecNumber evidence="7">3.2.1.4</ecNumber>
    </recommendedName>
</protein>
<dbReference type="GO" id="GO:0016787">
    <property type="term" value="F:hydrolase activity"/>
    <property type="evidence" value="ECO:0007669"/>
    <property type="project" value="UniProtKB-KW"/>
</dbReference>
<dbReference type="Gene3D" id="1.50.10.10">
    <property type="match status" value="1"/>
</dbReference>
<evidence type="ECO:0000259" key="8">
    <source>
        <dbReference type="Pfam" id="PF00759"/>
    </source>
</evidence>
<accession>A0ABW4R0Q1</accession>
<organism evidence="10 11">
    <name type="scientific">Hymenobacter bucti</name>
    <dbReference type="NCBI Taxonomy" id="1844114"/>
    <lineage>
        <taxon>Bacteria</taxon>
        <taxon>Pseudomonadati</taxon>
        <taxon>Bacteroidota</taxon>
        <taxon>Cytophagia</taxon>
        <taxon>Cytophagales</taxon>
        <taxon>Hymenobacteraceae</taxon>
        <taxon>Hymenobacter</taxon>
    </lineage>
</organism>
<evidence type="ECO:0000259" key="9">
    <source>
        <dbReference type="Pfam" id="PF02927"/>
    </source>
</evidence>
<feature type="signal peptide" evidence="7">
    <location>
        <begin position="1"/>
        <end position="25"/>
    </location>
</feature>
<keyword evidence="2 6" id="KW-0378">Hydrolase</keyword>
<feature type="chain" id="PRO_5045006162" description="Endoglucanase" evidence="7">
    <location>
        <begin position="26"/>
        <end position="597"/>
    </location>
</feature>
<evidence type="ECO:0000256" key="1">
    <source>
        <dbReference type="ARBA" id="ARBA00007072"/>
    </source>
</evidence>
<dbReference type="EMBL" id="JBHUFD010000018">
    <property type="protein sequence ID" value="MFD1875151.1"/>
    <property type="molecule type" value="Genomic_DNA"/>
</dbReference>
<dbReference type="PANTHER" id="PTHR22298">
    <property type="entry name" value="ENDO-1,4-BETA-GLUCANASE"/>
    <property type="match status" value="1"/>
</dbReference>